<proteinExistence type="predicted"/>
<accession>A2TJS8</accession>
<dbReference type="GeneID" id="5076435"/>
<dbReference type="KEGG" id="vg:5076435"/>
<dbReference type="EMBL" id="EF207438">
    <property type="protein sequence ID" value="ABM92359.1"/>
    <property type="molecule type" value="Genomic_RNA"/>
</dbReference>
<dbReference type="RefSeq" id="YP_001039883.1">
    <property type="nucleotide sequence ID" value="NC_009017.1"/>
</dbReference>
<dbReference type="Proteomes" id="UP000204473">
    <property type="component" value="Segment"/>
</dbReference>
<reference evidence="1 2" key="1">
    <citation type="journal article" date="2007" name="Virus Genes">
        <title>Complete nucleotide sequence of Nootka lupine vein-clearing virus.</title>
        <authorList>
            <person name="Robertson N.L."/>
            <person name="Cote F."/>
            <person name="Pare C."/>
            <person name="Leblanc E."/>
            <person name="Bergeron M.G."/>
            <person name="Leclerc D."/>
        </authorList>
    </citation>
    <scope>NUCLEOTIDE SEQUENCE [LARGE SCALE GENOMIC DNA]</scope>
    <source>
        <strain evidence="1">Alaska</strain>
    </source>
</reference>
<protein>
    <submittedName>
        <fullName evidence="1">N-terminus replicase</fullName>
    </submittedName>
</protein>
<evidence type="ECO:0000313" key="2">
    <source>
        <dbReference type="Proteomes" id="UP000204473"/>
    </source>
</evidence>
<dbReference type="PROSITE" id="PS51257">
    <property type="entry name" value="PROKAR_LIPOPROTEIN"/>
    <property type="match status" value="1"/>
</dbReference>
<organism evidence="1 2">
    <name type="scientific">Nootka lupine vein clearing virus</name>
    <dbReference type="NCBI Taxonomy" id="283876"/>
    <lineage>
        <taxon>Viruses</taxon>
        <taxon>Riboviria</taxon>
        <taxon>Orthornavirae</taxon>
        <taxon>Kitrinoviricota</taxon>
        <taxon>Tolucaviricetes</taxon>
        <taxon>Tolivirales</taxon>
        <taxon>Tombusviridae</taxon>
        <taxon>Procedovirinae</taxon>
        <taxon>Alphacarmovirus</taxon>
        <taxon>Alphacarmovirus lupini</taxon>
    </lineage>
</organism>
<keyword evidence="2" id="KW-1185">Reference proteome</keyword>
<name>A2TJS8_9TOMB</name>
<evidence type="ECO:0000313" key="1">
    <source>
        <dbReference type="EMBL" id="ABM92359.1"/>
    </source>
</evidence>
<sequence length="249" mass="27161">MGVFSKLAKELVIGSGTLGVLGCCLYAAAVVRVTVGTVEFGIAAVNTVSDFVQSGGLSIPTVPQYPNLGYSPFQVELDQSAGKEDEGISMLEASTLEEKKEADSEGKMVVVSRKRKVNRHQKGQFVMDVVRKAKMHFGCTPSPTRANELAVAKYVAGLCKEQHLVASHAREVTEVAKALVFTPDIAEIQGTKLLNSYRAYARRVALHDAQQIDQWWLNLVKHPLSTNSWAEAWYTLNGAPPRAAVQFNK</sequence>